<protein>
    <submittedName>
        <fullName evidence="9">Glycoside hydrolase family 2 protein</fullName>
    </submittedName>
</protein>
<dbReference type="Pfam" id="PF00703">
    <property type="entry name" value="Glyco_hydro_2"/>
    <property type="match status" value="1"/>
</dbReference>
<dbReference type="PRINTS" id="PR00132">
    <property type="entry name" value="GLHYDRLASE2"/>
</dbReference>
<name>A0A8J6IUV5_9ALTE</name>
<reference evidence="9" key="2">
    <citation type="submission" date="2020-08" db="EMBL/GenBank/DDBJ databases">
        <authorList>
            <person name="Lai Q."/>
        </authorList>
    </citation>
    <scope>NUCLEOTIDE SEQUENCE</scope>
    <source>
        <strain evidence="9">S27-2</strain>
    </source>
</reference>
<dbReference type="InterPro" id="IPR006101">
    <property type="entry name" value="Glyco_hydro_2"/>
</dbReference>
<sequence>MNYPPSLKSLINNAVAIMLFVAAMGSQAATTTERLNLDTNWQYLQQDWMSAEKALQQQQWQHISLPHTWNATDTVDAEPGYRRSGSWYQKTLNIMPKRGERQLLYFEGANFETDVYVNGIKIGRHVGGYVGFRFDITEQVKKGDNQILVRVSNAFNRNLIPSQKSDFFLYGGITRDVWLETVPADAISHVQISTPKVSDKTASTQVSLELTQHNGQGEQVSAEIVDPQGRSVAKATQALGANKQTVLIKLPNVQVPQLWSPDSPSLYQMRIALIDANGKLLHLTTERFGYRWFEMRPHKGFFINGKRLLLRGTHRHEEHAGVGAAVSNEQHRADMQMIKGMGANFVRLGHYPQDPEIYKAADELGLIIWDELPWCRGGKGGAEWEANTERLLREQIRQNYNHASIAFWSLGNEMYWEEDFVGGGADDVVTPYLQHLNDVTKSLDKSRLTSIRKFYPGDKIVDAFSPSIWAGWYGGAYSQYAKSIHKSMQKYPNFIHMEYGGSSHVGRHTETPISATGIRGAQVSVSEAMNQAVVKSVAKDSDWNENYIVDLFDWHLNVSESTPDFAGNAQWAFKDFGTPLRPENPIPYMNQKGLVDRAGNPKDAYYVFKSYWAKDPFCYIESHSWTHREGPKEGREVTVYCNTEAAELSLDGKSLGKKDKQQGVVPAGGLVWKVPFKSGVNQLSVVGYRDNKAVAKDNMAVHYLIGEHGKQDHINLSADKLANGNWLIRAEALDKEGNRVLDYNERAYFSNMTSHGHLLENYGTPHRSSILEMASGQVAIEFVAGEQPSVIEFRTQNVKGLYIKIDPRLGVVAL</sequence>
<comment type="caution">
    <text evidence="9">The sequence shown here is derived from an EMBL/GenBank/DDBJ whole genome shotgun (WGS) entry which is preliminary data.</text>
</comment>
<dbReference type="Pfam" id="PF16355">
    <property type="entry name" value="DUF4982"/>
    <property type="match status" value="1"/>
</dbReference>
<dbReference type="InterPro" id="IPR006102">
    <property type="entry name" value="Ig-like_GH2"/>
</dbReference>
<feature type="domain" description="DUF4982" evidence="8">
    <location>
        <begin position="636"/>
        <end position="695"/>
    </location>
</feature>
<dbReference type="SUPFAM" id="SSF49785">
    <property type="entry name" value="Galactose-binding domain-like"/>
    <property type="match status" value="1"/>
</dbReference>
<keyword evidence="10" id="KW-1185">Reference proteome</keyword>
<dbReference type="Pfam" id="PF02837">
    <property type="entry name" value="Glyco_hydro_2_N"/>
    <property type="match status" value="1"/>
</dbReference>
<dbReference type="Proteomes" id="UP000601768">
    <property type="component" value="Unassembled WGS sequence"/>
</dbReference>
<dbReference type="InterPro" id="IPR006103">
    <property type="entry name" value="Glyco_hydro_2_cat"/>
</dbReference>
<dbReference type="Gene3D" id="2.60.40.10">
    <property type="entry name" value="Immunoglobulins"/>
    <property type="match status" value="2"/>
</dbReference>
<dbReference type="InterPro" id="IPR006104">
    <property type="entry name" value="Glyco_hydro_2_N"/>
</dbReference>
<evidence type="ECO:0000256" key="4">
    <source>
        <dbReference type="SAM" id="SignalP"/>
    </source>
</evidence>
<dbReference type="Pfam" id="PF02836">
    <property type="entry name" value="Glyco_hydro_2_C"/>
    <property type="match status" value="1"/>
</dbReference>
<evidence type="ECO:0000313" key="9">
    <source>
        <dbReference type="EMBL" id="MBC3766769.1"/>
    </source>
</evidence>
<evidence type="ECO:0000256" key="1">
    <source>
        <dbReference type="ARBA" id="ARBA00007401"/>
    </source>
</evidence>
<dbReference type="AlphaFoldDB" id="A0A8J6IUV5"/>
<dbReference type="Gene3D" id="2.60.120.260">
    <property type="entry name" value="Galactose-binding domain-like"/>
    <property type="match status" value="1"/>
</dbReference>
<dbReference type="InterPro" id="IPR051913">
    <property type="entry name" value="GH2_Domain-Containing"/>
</dbReference>
<evidence type="ECO:0000256" key="3">
    <source>
        <dbReference type="ARBA" id="ARBA00023295"/>
    </source>
</evidence>
<evidence type="ECO:0000313" key="10">
    <source>
        <dbReference type="Proteomes" id="UP000601768"/>
    </source>
</evidence>
<accession>A0A8J6IUV5</accession>
<keyword evidence="2 9" id="KW-0378">Hydrolase</keyword>
<feature type="signal peptide" evidence="4">
    <location>
        <begin position="1"/>
        <end position="28"/>
    </location>
</feature>
<dbReference type="SUPFAM" id="SSF51445">
    <property type="entry name" value="(Trans)glycosidases"/>
    <property type="match status" value="1"/>
</dbReference>
<evidence type="ECO:0000256" key="2">
    <source>
        <dbReference type="ARBA" id="ARBA00022801"/>
    </source>
</evidence>
<evidence type="ECO:0000259" key="5">
    <source>
        <dbReference type="Pfam" id="PF00703"/>
    </source>
</evidence>
<feature type="domain" description="Glycoside hydrolase family 2 immunoglobulin-like beta-sandwich" evidence="5">
    <location>
        <begin position="187"/>
        <end position="291"/>
    </location>
</feature>
<dbReference type="PANTHER" id="PTHR42732:SF1">
    <property type="entry name" value="BETA-MANNOSIDASE"/>
    <property type="match status" value="1"/>
</dbReference>
<dbReference type="InterPro" id="IPR008979">
    <property type="entry name" value="Galactose-bd-like_sf"/>
</dbReference>
<reference evidence="9" key="1">
    <citation type="journal article" date="2018" name="Int. J. Syst. Evol. Microbiol.">
        <title>Neptunicella marina gen. nov., sp. nov., isolated from surface seawater.</title>
        <authorList>
            <person name="Liu X."/>
            <person name="Lai Q."/>
            <person name="Du Y."/>
            <person name="Zhang X."/>
            <person name="Liu Z."/>
            <person name="Sun F."/>
            <person name="Shao Z."/>
        </authorList>
    </citation>
    <scope>NUCLEOTIDE SEQUENCE</scope>
    <source>
        <strain evidence="9">S27-2</strain>
    </source>
</reference>
<dbReference type="PANTHER" id="PTHR42732">
    <property type="entry name" value="BETA-GALACTOSIDASE"/>
    <property type="match status" value="1"/>
</dbReference>
<dbReference type="InterPro" id="IPR036156">
    <property type="entry name" value="Beta-gal/glucu_dom_sf"/>
</dbReference>
<dbReference type="GO" id="GO:0004553">
    <property type="term" value="F:hydrolase activity, hydrolyzing O-glycosyl compounds"/>
    <property type="evidence" value="ECO:0007669"/>
    <property type="project" value="InterPro"/>
</dbReference>
<comment type="similarity">
    <text evidence="1">Belongs to the glycosyl hydrolase 2 family.</text>
</comment>
<dbReference type="EMBL" id="JACNEP010000010">
    <property type="protein sequence ID" value="MBC3766769.1"/>
    <property type="molecule type" value="Genomic_DNA"/>
</dbReference>
<feature type="domain" description="Glycosyl hydrolases family 2 sugar binding" evidence="7">
    <location>
        <begin position="79"/>
        <end position="183"/>
    </location>
</feature>
<dbReference type="InterPro" id="IPR013783">
    <property type="entry name" value="Ig-like_fold"/>
</dbReference>
<organism evidence="9 10">
    <name type="scientific">Neptunicella marina</name>
    <dbReference type="NCBI Taxonomy" id="2125989"/>
    <lineage>
        <taxon>Bacteria</taxon>
        <taxon>Pseudomonadati</taxon>
        <taxon>Pseudomonadota</taxon>
        <taxon>Gammaproteobacteria</taxon>
        <taxon>Alteromonadales</taxon>
        <taxon>Alteromonadaceae</taxon>
        <taxon>Neptunicella</taxon>
    </lineage>
</organism>
<evidence type="ECO:0000259" key="8">
    <source>
        <dbReference type="Pfam" id="PF16355"/>
    </source>
</evidence>
<keyword evidence="3" id="KW-0326">Glycosidase</keyword>
<dbReference type="InterPro" id="IPR017853">
    <property type="entry name" value="GH"/>
</dbReference>
<feature type="chain" id="PRO_5035238375" evidence="4">
    <location>
        <begin position="29"/>
        <end position="814"/>
    </location>
</feature>
<feature type="domain" description="Glycoside hydrolase family 2 catalytic" evidence="6">
    <location>
        <begin position="299"/>
        <end position="612"/>
    </location>
</feature>
<dbReference type="Gene3D" id="3.20.20.80">
    <property type="entry name" value="Glycosidases"/>
    <property type="match status" value="1"/>
</dbReference>
<keyword evidence="4" id="KW-0732">Signal</keyword>
<gene>
    <name evidence="9" type="ORF">H8B19_12840</name>
</gene>
<evidence type="ECO:0000259" key="6">
    <source>
        <dbReference type="Pfam" id="PF02836"/>
    </source>
</evidence>
<proteinExistence type="inferred from homology"/>
<evidence type="ECO:0000259" key="7">
    <source>
        <dbReference type="Pfam" id="PF02837"/>
    </source>
</evidence>
<dbReference type="GO" id="GO:0005975">
    <property type="term" value="P:carbohydrate metabolic process"/>
    <property type="evidence" value="ECO:0007669"/>
    <property type="project" value="InterPro"/>
</dbReference>
<dbReference type="SUPFAM" id="SSF49303">
    <property type="entry name" value="beta-Galactosidase/glucuronidase domain"/>
    <property type="match status" value="1"/>
</dbReference>
<dbReference type="InterPro" id="IPR032311">
    <property type="entry name" value="DUF4982"/>
</dbReference>